<dbReference type="AlphaFoldDB" id="A0AA36JEJ5"/>
<evidence type="ECO:0000256" key="1">
    <source>
        <dbReference type="ARBA" id="ARBA00004651"/>
    </source>
</evidence>
<evidence type="ECO:0000256" key="6">
    <source>
        <dbReference type="ARBA" id="ARBA00023065"/>
    </source>
</evidence>
<evidence type="ECO:0000313" key="10">
    <source>
        <dbReference type="Proteomes" id="UP001178507"/>
    </source>
</evidence>
<dbReference type="InterPro" id="IPR044669">
    <property type="entry name" value="YneE/VCCN1/2-like"/>
</dbReference>
<comment type="caution">
    <text evidence="9">The sequence shown here is derived from an EMBL/GenBank/DDBJ whole genome shotgun (WGS) entry which is preliminary data.</text>
</comment>
<protein>
    <submittedName>
        <fullName evidence="9">Uncharacterized protein</fullName>
    </submittedName>
</protein>
<reference evidence="9" key="1">
    <citation type="submission" date="2023-08" db="EMBL/GenBank/DDBJ databases">
        <authorList>
            <person name="Chen Y."/>
            <person name="Shah S."/>
            <person name="Dougan E. K."/>
            <person name="Thang M."/>
            <person name="Chan C."/>
        </authorList>
    </citation>
    <scope>NUCLEOTIDE SEQUENCE</scope>
</reference>
<sequence length="416" mass="46668">MPDLASQQHLAEASRRAMSIDYCREQGGNALTRWMRGTPIDVNYDFRRWRKHQVASRHLQLWSLRNIFRWDLLRRLLFPDLAWLGLGSGLLCLYNVHLAACGLGLMSLPLVTVTMPSFALGLLITFKTQSGYDRFIEGRRLWEHLLRESRALGSRLLLRVPGASGTACTPVFNAQQRALKLLTSFAVALKYHLTEDGCNPHIKLGAKVLEEDVRKATTRAFKAELGGIWSLECAEERAIVDRILSSTAANRPLQILHELEHLNSSVFSVAQLGGLEPPAANEVDRSLTALHNVLGACEKILRTPIYTPYSRFTSRFLFVWCNALPLGLFPILGPELTVPTTLVISFFMLGIEDIGSRVEQPFDVLPLWQYCEDVDASCKQLLDHSKALGRFPGHVETPENELLRQQLGPFVSSISV</sequence>
<accession>A0AA36JEJ5</accession>
<comment type="subcellular location">
    <subcellularLocation>
        <location evidence="1">Cell membrane</location>
        <topology evidence="1">Multi-pass membrane protein</topology>
    </subcellularLocation>
</comment>
<evidence type="ECO:0000256" key="3">
    <source>
        <dbReference type="ARBA" id="ARBA00022475"/>
    </source>
</evidence>
<evidence type="ECO:0000256" key="5">
    <source>
        <dbReference type="ARBA" id="ARBA00022989"/>
    </source>
</evidence>
<organism evidence="9 10">
    <name type="scientific">Effrenium voratum</name>
    <dbReference type="NCBI Taxonomy" id="2562239"/>
    <lineage>
        <taxon>Eukaryota</taxon>
        <taxon>Sar</taxon>
        <taxon>Alveolata</taxon>
        <taxon>Dinophyceae</taxon>
        <taxon>Suessiales</taxon>
        <taxon>Symbiodiniaceae</taxon>
        <taxon>Effrenium</taxon>
    </lineage>
</organism>
<dbReference type="Proteomes" id="UP001178507">
    <property type="component" value="Unassembled WGS sequence"/>
</dbReference>
<gene>
    <name evidence="9" type="ORF">EVOR1521_LOCUS26269</name>
</gene>
<name>A0AA36JEJ5_9DINO</name>
<keyword evidence="7 8" id="KW-0472">Membrane</keyword>
<evidence type="ECO:0000256" key="4">
    <source>
        <dbReference type="ARBA" id="ARBA00022692"/>
    </source>
</evidence>
<evidence type="ECO:0000256" key="2">
    <source>
        <dbReference type="ARBA" id="ARBA00022448"/>
    </source>
</evidence>
<keyword evidence="2" id="KW-0813">Transport</keyword>
<feature type="transmembrane region" description="Helical" evidence="8">
    <location>
        <begin position="76"/>
        <end position="97"/>
    </location>
</feature>
<dbReference type="GO" id="GO:0005886">
    <property type="term" value="C:plasma membrane"/>
    <property type="evidence" value="ECO:0007669"/>
    <property type="project" value="UniProtKB-SubCell"/>
</dbReference>
<dbReference type="EMBL" id="CAUJNA010003504">
    <property type="protein sequence ID" value="CAJ1403644.1"/>
    <property type="molecule type" value="Genomic_DNA"/>
</dbReference>
<proteinExistence type="predicted"/>
<evidence type="ECO:0000313" key="9">
    <source>
        <dbReference type="EMBL" id="CAJ1403644.1"/>
    </source>
</evidence>
<dbReference type="Pfam" id="PF25539">
    <property type="entry name" value="Bestrophin_2"/>
    <property type="match status" value="1"/>
</dbReference>
<dbReference type="PANTHER" id="PTHR33281:SF19">
    <property type="entry name" value="VOLTAGE-DEPENDENT ANION CHANNEL-FORMING PROTEIN YNEE"/>
    <property type="match status" value="1"/>
</dbReference>
<dbReference type="PANTHER" id="PTHR33281">
    <property type="entry name" value="UPF0187 PROTEIN YNEE"/>
    <property type="match status" value="1"/>
</dbReference>
<keyword evidence="4 8" id="KW-0812">Transmembrane</keyword>
<keyword evidence="6" id="KW-0406">Ion transport</keyword>
<keyword evidence="10" id="KW-1185">Reference proteome</keyword>
<keyword evidence="3" id="KW-1003">Cell membrane</keyword>
<evidence type="ECO:0000256" key="8">
    <source>
        <dbReference type="SAM" id="Phobius"/>
    </source>
</evidence>
<keyword evidence="5 8" id="KW-1133">Transmembrane helix</keyword>
<dbReference type="GO" id="GO:0005254">
    <property type="term" value="F:chloride channel activity"/>
    <property type="evidence" value="ECO:0007669"/>
    <property type="project" value="InterPro"/>
</dbReference>
<evidence type="ECO:0000256" key="7">
    <source>
        <dbReference type="ARBA" id="ARBA00023136"/>
    </source>
</evidence>
<feature type="transmembrane region" description="Helical" evidence="8">
    <location>
        <begin position="103"/>
        <end position="126"/>
    </location>
</feature>